<evidence type="ECO:0000256" key="1">
    <source>
        <dbReference type="ARBA" id="ARBA00023015"/>
    </source>
</evidence>
<sequence>MLRSVAVIAQSPVAAFELGVLVEVFGVDRTEEGVPAFDFTICTSQGAAVAATVPGISLSGASTLDGAATADLVAVPSSSMDEPPGDDVLDALRSASERGAYVLSMCSGTYALAWAGLLDGHRAATHWRYAAHLQHRFPRVHVDDSLLYAQAGNVITGAGTAAGIDACLHLVRLEHGSSVATKIARRMVVAPHRDGGQKQFIDKAIPARVGGGLGALLDAVGRTLEEPHTVASMARQAGVSERTLARWFVDEVGATPHAWLSGQRVLASRHFLETTDLPMDAVARHSGFGDASTLRRHFQRDVGVSPATYRSLYSATQA</sequence>
<dbReference type="Proteomes" id="UP000285376">
    <property type="component" value="Unassembled WGS sequence"/>
</dbReference>
<dbReference type="SMART" id="SM00342">
    <property type="entry name" value="HTH_ARAC"/>
    <property type="match status" value="1"/>
</dbReference>
<dbReference type="Pfam" id="PF01965">
    <property type="entry name" value="DJ-1_PfpI"/>
    <property type="match status" value="1"/>
</dbReference>
<dbReference type="PANTHER" id="PTHR43130:SF3">
    <property type="entry name" value="HTH-TYPE TRANSCRIPTIONAL REGULATOR RV1931C"/>
    <property type="match status" value="1"/>
</dbReference>
<evidence type="ECO:0000313" key="6">
    <source>
        <dbReference type="Proteomes" id="UP000285376"/>
    </source>
</evidence>
<dbReference type="CDD" id="cd03137">
    <property type="entry name" value="GATase1_AraC_1"/>
    <property type="match status" value="1"/>
</dbReference>
<dbReference type="InterPro" id="IPR052158">
    <property type="entry name" value="INH-QAR"/>
</dbReference>
<keyword evidence="1" id="KW-0805">Transcription regulation</keyword>
<dbReference type="PROSITE" id="PS01124">
    <property type="entry name" value="HTH_ARAC_FAMILY_2"/>
    <property type="match status" value="1"/>
</dbReference>
<keyword evidence="2" id="KW-0238">DNA-binding</keyword>
<dbReference type="GO" id="GO:0003700">
    <property type="term" value="F:DNA-binding transcription factor activity"/>
    <property type="evidence" value="ECO:0007669"/>
    <property type="project" value="InterPro"/>
</dbReference>
<dbReference type="InterPro" id="IPR002818">
    <property type="entry name" value="DJ-1/PfpI"/>
</dbReference>
<dbReference type="PROSITE" id="PS00041">
    <property type="entry name" value="HTH_ARAC_FAMILY_1"/>
    <property type="match status" value="1"/>
</dbReference>
<dbReference type="Pfam" id="PF12833">
    <property type="entry name" value="HTH_18"/>
    <property type="match status" value="1"/>
</dbReference>
<dbReference type="EMBL" id="QWLM01000038">
    <property type="protein sequence ID" value="RHW41849.1"/>
    <property type="molecule type" value="Genomic_DNA"/>
</dbReference>
<gene>
    <name evidence="5" type="ORF">D1832_14950</name>
</gene>
<dbReference type="SUPFAM" id="SSF46689">
    <property type="entry name" value="Homeodomain-like"/>
    <property type="match status" value="2"/>
</dbReference>
<evidence type="ECO:0000256" key="2">
    <source>
        <dbReference type="ARBA" id="ARBA00023125"/>
    </source>
</evidence>
<dbReference type="InterPro" id="IPR029062">
    <property type="entry name" value="Class_I_gatase-like"/>
</dbReference>
<dbReference type="InterPro" id="IPR009057">
    <property type="entry name" value="Homeodomain-like_sf"/>
</dbReference>
<dbReference type="PANTHER" id="PTHR43130">
    <property type="entry name" value="ARAC-FAMILY TRANSCRIPTIONAL REGULATOR"/>
    <property type="match status" value="1"/>
</dbReference>
<dbReference type="Gene3D" id="1.10.10.60">
    <property type="entry name" value="Homeodomain-like"/>
    <property type="match status" value="1"/>
</dbReference>
<dbReference type="InterPro" id="IPR018062">
    <property type="entry name" value="HTH_AraC-typ_CS"/>
</dbReference>
<accession>A0A417YWQ9</accession>
<dbReference type="InterPro" id="IPR018060">
    <property type="entry name" value="HTH_AraC"/>
</dbReference>
<keyword evidence="3" id="KW-0804">Transcription</keyword>
<dbReference type="GO" id="GO:0043565">
    <property type="term" value="F:sequence-specific DNA binding"/>
    <property type="evidence" value="ECO:0007669"/>
    <property type="project" value="InterPro"/>
</dbReference>
<dbReference type="AlphaFoldDB" id="A0A417YWQ9"/>
<dbReference type="Gene3D" id="3.40.50.880">
    <property type="match status" value="1"/>
</dbReference>
<feature type="domain" description="HTH araC/xylS-type" evidence="4">
    <location>
        <begin position="214"/>
        <end position="312"/>
    </location>
</feature>
<evidence type="ECO:0000256" key="3">
    <source>
        <dbReference type="ARBA" id="ARBA00023163"/>
    </source>
</evidence>
<dbReference type="SUPFAM" id="SSF52317">
    <property type="entry name" value="Class I glutamine amidotransferase-like"/>
    <property type="match status" value="1"/>
</dbReference>
<reference evidence="5 6" key="1">
    <citation type="submission" date="2018-08" db="EMBL/GenBank/DDBJ databases">
        <title>Whole genome sequence analysis of Dermacoccus abyssi bacteria isolated from Deep Mariana trench Micromonospora spp reveals genes involved in the environmental adaptation and production of secondary metabolites.</title>
        <authorList>
            <person name="Abdel-Mageed W.M."/>
            <person name="Lehri B."/>
            <person name="Nouioui I."/>
            <person name="Goodfellow I."/>
            <person name="Jaspars M."/>
            <person name="Karlyshev A."/>
        </authorList>
    </citation>
    <scope>NUCLEOTIDE SEQUENCE [LARGE SCALE GENOMIC DNA]</scope>
    <source>
        <strain evidence="5 6">MT1.1</strain>
    </source>
</reference>
<proteinExistence type="predicted"/>
<dbReference type="RefSeq" id="WP_118915175.1">
    <property type="nucleotide sequence ID" value="NZ_CBCRVH010000035.1"/>
</dbReference>
<protein>
    <submittedName>
        <fullName evidence="5">Helix-turn-helix domain-containing protein</fullName>
    </submittedName>
</protein>
<name>A0A417YWQ9_9MICO</name>
<evidence type="ECO:0000313" key="5">
    <source>
        <dbReference type="EMBL" id="RHW41849.1"/>
    </source>
</evidence>
<comment type="caution">
    <text evidence="5">The sequence shown here is derived from an EMBL/GenBank/DDBJ whole genome shotgun (WGS) entry which is preliminary data.</text>
</comment>
<evidence type="ECO:0000259" key="4">
    <source>
        <dbReference type="PROSITE" id="PS01124"/>
    </source>
</evidence>
<organism evidence="5 6">
    <name type="scientific">Dermacoccus abyssi</name>
    <dbReference type="NCBI Taxonomy" id="322596"/>
    <lineage>
        <taxon>Bacteria</taxon>
        <taxon>Bacillati</taxon>
        <taxon>Actinomycetota</taxon>
        <taxon>Actinomycetes</taxon>
        <taxon>Micrococcales</taxon>
        <taxon>Dermacoccaceae</taxon>
        <taxon>Dermacoccus</taxon>
    </lineage>
</organism>